<dbReference type="InterPro" id="IPR017871">
    <property type="entry name" value="ABC_transporter-like_CS"/>
</dbReference>
<keyword evidence="3" id="KW-0067">ATP-binding</keyword>
<dbReference type="PANTHER" id="PTHR42781">
    <property type="entry name" value="SPERMIDINE/PUTRESCINE IMPORT ATP-BINDING PROTEIN POTA"/>
    <property type="match status" value="1"/>
</dbReference>
<dbReference type="InterPro" id="IPR050093">
    <property type="entry name" value="ABC_SmlMolc_Importer"/>
</dbReference>
<dbReference type="InterPro" id="IPR003593">
    <property type="entry name" value="AAA+_ATPase"/>
</dbReference>
<dbReference type="EMBL" id="UINC01001791">
    <property type="protein sequence ID" value="SUZ88858.1"/>
    <property type="molecule type" value="Genomic_DNA"/>
</dbReference>
<name>A0A381RD31_9ZZZZ</name>
<dbReference type="Gene3D" id="3.40.50.300">
    <property type="entry name" value="P-loop containing nucleotide triphosphate hydrolases"/>
    <property type="match status" value="1"/>
</dbReference>
<gene>
    <name evidence="5" type="ORF">METZ01_LOCUS41712</name>
</gene>
<proteinExistence type="predicted"/>
<evidence type="ECO:0000259" key="4">
    <source>
        <dbReference type="PROSITE" id="PS50893"/>
    </source>
</evidence>
<evidence type="ECO:0000256" key="2">
    <source>
        <dbReference type="ARBA" id="ARBA00022741"/>
    </source>
</evidence>
<reference evidence="5" key="1">
    <citation type="submission" date="2018-05" db="EMBL/GenBank/DDBJ databases">
        <authorList>
            <person name="Lanie J.A."/>
            <person name="Ng W.-L."/>
            <person name="Kazmierczak K.M."/>
            <person name="Andrzejewski T.M."/>
            <person name="Davidsen T.M."/>
            <person name="Wayne K.J."/>
            <person name="Tettelin H."/>
            <person name="Glass J.I."/>
            <person name="Rusch D."/>
            <person name="Podicherti R."/>
            <person name="Tsui H.-C.T."/>
            <person name="Winkler M.E."/>
        </authorList>
    </citation>
    <scope>NUCLEOTIDE SEQUENCE</scope>
</reference>
<dbReference type="InterPro" id="IPR003439">
    <property type="entry name" value="ABC_transporter-like_ATP-bd"/>
</dbReference>
<organism evidence="5">
    <name type="scientific">marine metagenome</name>
    <dbReference type="NCBI Taxonomy" id="408172"/>
    <lineage>
        <taxon>unclassified sequences</taxon>
        <taxon>metagenomes</taxon>
        <taxon>ecological metagenomes</taxon>
    </lineage>
</organism>
<sequence>MNFSVKKGEIISFLGESGSGKTTFLKCISGLEKINSGEITLNDKILNNGSVFVKPQDRKIGFVFQDYPLFPHLNLKDNVIFNLKDKYFKKFDYMISLTGLQDLLYRYPHELSGGEQQRACIARALIREPDLLLLDEPFSNLDSNIKLSMRDEIYKIIKKTKTTTILVTHDINDSLNIADRILIFKAGVLQQYDDPINMYCEPANCYCAKILGDLNQIEINNKTYYLRPENIKIVKKSINKILVEKCFFQGKEYKIKGKLNNNNWHFFSKKPIKKMKYIYVDYSSEDLIFFDSLCSKFFE</sequence>
<dbReference type="AlphaFoldDB" id="A0A381RD31"/>
<dbReference type="PANTHER" id="PTHR42781:SF4">
    <property type="entry name" value="SPERMIDINE_PUTRESCINE IMPORT ATP-BINDING PROTEIN POTA"/>
    <property type="match status" value="1"/>
</dbReference>
<protein>
    <recommendedName>
        <fullName evidence="4">ABC transporter domain-containing protein</fullName>
    </recommendedName>
</protein>
<evidence type="ECO:0000256" key="3">
    <source>
        <dbReference type="ARBA" id="ARBA00022840"/>
    </source>
</evidence>
<dbReference type="PROSITE" id="PS00211">
    <property type="entry name" value="ABC_TRANSPORTER_1"/>
    <property type="match status" value="1"/>
</dbReference>
<dbReference type="SMART" id="SM00382">
    <property type="entry name" value="AAA"/>
    <property type="match status" value="1"/>
</dbReference>
<dbReference type="Pfam" id="PF00005">
    <property type="entry name" value="ABC_tran"/>
    <property type="match status" value="1"/>
</dbReference>
<accession>A0A381RD31</accession>
<evidence type="ECO:0000313" key="5">
    <source>
        <dbReference type="EMBL" id="SUZ88858.1"/>
    </source>
</evidence>
<evidence type="ECO:0000256" key="1">
    <source>
        <dbReference type="ARBA" id="ARBA00022448"/>
    </source>
</evidence>
<dbReference type="GO" id="GO:0005524">
    <property type="term" value="F:ATP binding"/>
    <property type="evidence" value="ECO:0007669"/>
    <property type="project" value="UniProtKB-KW"/>
</dbReference>
<dbReference type="InterPro" id="IPR027417">
    <property type="entry name" value="P-loop_NTPase"/>
</dbReference>
<keyword evidence="2" id="KW-0547">Nucleotide-binding</keyword>
<dbReference type="PROSITE" id="PS50893">
    <property type="entry name" value="ABC_TRANSPORTER_2"/>
    <property type="match status" value="1"/>
</dbReference>
<dbReference type="GO" id="GO:0016887">
    <property type="term" value="F:ATP hydrolysis activity"/>
    <property type="evidence" value="ECO:0007669"/>
    <property type="project" value="InterPro"/>
</dbReference>
<keyword evidence="1" id="KW-0813">Transport</keyword>
<feature type="domain" description="ABC transporter" evidence="4">
    <location>
        <begin position="1"/>
        <end position="211"/>
    </location>
</feature>
<dbReference type="SUPFAM" id="SSF52540">
    <property type="entry name" value="P-loop containing nucleoside triphosphate hydrolases"/>
    <property type="match status" value="1"/>
</dbReference>